<accession>A0A1K0ICV2</accession>
<proteinExistence type="predicted"/>
<dbReference type="AlphaFoldDB" id="A0A1K0ICV2"/>
<sequence>MTGWCPESAGHARQCRGLAGIRKYLKLKIFTIPADPRSCFVSPNA</sequence>
<evidence type="ECO:0000313" key="1">
    <source>
        <dbReference type="EMBL" id="SCU74691.1"/>
    </source>
</evidence>
<reference evidence="1" key="1">
    <citation type="submission" date="2016-09" db="EMBL/GenBank/DDBJ databases">
        <authorList>
            <person name="Capua I."/>
            <person name="De Benedictis P."/>
            <person name="Joannis T."/>
            <person name="Lombin L.H."/>
            <person name="Cattoli G."/>
        </authorList>
    </citation>
    <scope>NUCLEOTIDE SEQUENCE</scope>
    <source>
        <strain evidence="1">B9</strain>
    </source>
</reference>
<protein>
    <submittedName>
        <fullName evidence="1">Uncharacterized protein</fullName>
    </submittedName>
</protein>
<dbReference type="EMBL" id="FMSH01000107">
    <property type="protein sequence ID" value="SCU74691.1"/>
    <property type="molecule type" value="Genomic_DNA"/>
</dbReference>
<gene>
    <name evidence="1" type="ORF">CNECB9_1950031</name>
</gene>
<organism evidence="1">
    <name type="scientific">Cupriavidus necator</name>
    <name type="common">Alcaligenes eutrophus</name>
    <name type="synonym">Ralstonia eutropha</name>
    <dbReference type="NCBI Taxonomy" id="106590"/>
    <lineage>
        <taxon>Bacteria</taxon>
        <taxon>Pseudomonadati</taxon>
        <taxon>Pseudomonadota</taxon>
        <taxon>Betaproteobacteria</taxon>
        <taxon>Burkholderiales</taxon>
        <taxon>Burkholderiaceae</taxon>
        <taxon>Cupriavidus</taxon>
    </lineage>
</organism>
<name>A0A1K0ICV2_CUPNE</name>